<dbReference type="EMBL" id="JARLKZ010000003">
    <property type="protein sequence ID" value="MEC0239170.1"/>
    <property type="molecule type" value="Genomic_DNA"/>
</dbReference>
<keyword evidence="5" id="KW-1185">Reference proteome</keyword>
<dbReference type="SMART" id="SM00635">
    <property type="entry name" value="BID_2"/>
    <property type="match status" value="2"/>
</dbReference>
<evidence type="ECO:0000256" key="2">
    <source>
        <dbReference type="SAM" id="SignalP"/>
    </source>
</evidence>
<comment type="caution">
    <text evidence="4">The sequence shown here is derived from an EMBL/GenBank/DDBJ whole genome shotgun (WGS) entry which is preliminary data.</text>
</comment>
<dbReference type="Pfam" id="PF02368">
    <property type="entry name" value="Big_2"/>
    <property type="match status" value="1"/>
</dbReference>
<dbReference type="SUPFAM" id="SSF49373">
    <property type="entry name" value="Invasin/intimin cell-adhesion fragments"/>
    <property type="match status" value="2"/>
</dbReference>
<evidence type="ECO:0000256" key="1">
    <source>
        <dbReference type="SAM" id="MobiDB-lite"/>
    </source>
</evidence>
<dbReference type="InterPro" id="IPR011047">
    <property type="entry name" value="Quinoprotein_ADH-like_sf"/>
</dbReference>
<proteinExistence type="predicted"/>
<dbReference type="PANTHER" id="PTHR42754:SF1">
    <property type="entry name" value="LIPOPROTEIN"/>
    <property type="match status" value="1"/>
</dbReference>
<dbReference type="InterPro" id="IPR003343">
    <property type="entry name" value="Big_2"/>
</dbReference>
<sequence length="619" mass="66301">MSRIRSRLLPLIIALMIALTVQAGTTHGEGAPLPDIDWSKEYGAWSAGEGVIPTSDGGYLALGSLTEQEMRGDWESYSQKAYVVKLDAEGTAEWEQKLAHAGSETNAAYQAIETKDGGYFVIGSTTSTSGQPFSQLLMIRLDGSGRVMWEQSKEDDGIHITPQAMIEADNGDFLIGGKGISNMSYSTAYILKVDGSGQELWYNKYRFGDSQYINDLIPAVDGGYIAVGGIDSPDYEPGDQDALLMMKIGDEGEQLWMKQFGDPGTDWGAFAVTTSGDGGYMVGSQKVINQQRITVLTKTAADGQELWQKTYTAGADVEVFNRLVKTVDGYALLGGNASGDYRNRKIQYDLLSVDGSGEELQRTLFKGAQISRYGKGSAAHDGGFIFPGTVKLGEKTKLQLMKLAPVGNQPAAGEKSLTGIAFSEQAKTMKEGTSVPTVLQAEYADGSKEDLSSAAAYRSENPDIATVDATGRVTAHSPGETNVVASYQDRSASLKVTVLPENSEEFEPAYGRIQFDSEEYSLAAGALIDVHLIFKDDASGKETNVTEKASFRSDHPDIAGVDAEGNLTGFRAGTTRIYASYKGKSVSANVQVMRASIPKPSELESSPAADAKDTAPDAK</sequence>
<gene>
    <name evidence="4" type="ORF">P4H66_04705</name>
</gene>
<accession>A0ABU6GKC5</accession>
<feature type="region of interest" description="Disordered" evidence="1">
    <location>
        <begin position="597"/>
        <end position="619"/>
    </location>
</feature>
<dbReference type="Gene3D" id="2.60.40.1080">
    <property type="match status" value="2"/>
</dbReference>
<dbReference type="PANTHER" id="PTHR42754">
    <property type="entry name" value="ENDOGLUCANASE"/>
    <property type="match status" value="1"/>
</dbReference>
<reference evidence="4 5" key="1">
    <citation type="submission" date="2023-03" db="EMBL/GenBank/DDBJ databases">
        <title>Bacillus Genome Sequencing.</title>
        <authorList>
            <person name="Dunlap C."/>
        </authorList>
    </citation>
    <scope>NUCLEOTIDE SEQUENCE [LARGE SCALE GENOMIC DNA]</scope>
    <source>
        <strain evidence="4 5">BD-525</strain>
    </source>
</reference>
<feature type="domain" description="BIG2" evidence="3">
    <location>
        <begin position="416"/>
        <end position="497"/>
    </location>
</feature>
<evidence type="ECO:0000313" key="4">
    <source>
        <dbReference type="EMBL" id="MEC0239170.1"/>
    </source>
</evidence>
<dbReference type="SUPFAM" id="SSF50998">
    <property type="entry name" value="Quinoprotein alcohol dehydrogenase-like"/>
    <property type="match status" value="1"/>
</dbReference>
<feature type="compositionally biased region" description="Basic and acidic residues" evidence="1">
    <location>
        <begin position="610"/>
        <end position="619"/>
    </location>
</feature>
<evidence type="ECO:0000259" key="3">
    <source>
        <dbReference type="SMART" id="SM00635"/>
    </source>
</evidence>
<feature type="signal peptide" evidence="2">
    <location>
        <begin position="1"/>
        <end position="23"/>
    </location>
</feature>
<keyword evidence="2" id="KW-0732">Signal</keyword>
<evidence type="ECO:0000313" key="5">
    <source>
        <dbReference type="Proteomes" id="UP001344632"/>
    </source>
</evidence>
<dbReference type="Proteomes" id="UP001344632">
    <property type="component" value="Unassembled WGS sequence"/>
</dbReference>
<dbReference type="InterPro" id="IPR008964">
    <property type="entry name" value="Invasin/intimin_cell_adhesion"/>
</dbReference>
<name>A0ABU6GKC5_9BACL</name>
<feature type="domain" description="BIG2" evidence="3">
    <location>
        <begin position="509"/>
        <end position="591"/>
    </location>
</feature>
<protein>
    <submittedName>
        <fullName evidence="4">Ig-like domain-containing protein</fullName>
    </submittedName>
</protein>
<feature type="chain" id="PRO_5046080193" evidence="2">
    <location>
        <begin position="24"/>
        <end position="619"/>
    </location>
</feature>
<organism evidence="4 5">
    <name type="scientific">Paenibacillus dokdonensis</name>
    <dbReference type="NCBI Taxonomy" id="2567944"/>
    <lineage>
        <taxon>Bacteria</taxon>
        <taxon>Bacillati</taxon>
        <taxon>Bacillota</taxon>
        <taxon>Bacilli</taxon>
        <taxon>Bacillales</taxon>
        <taxon>Paenibacillaceae</taxon>
        <taxon>Paenibacillus</taxon>
    </lineage>
</organism>
<dbReference type="RefSeq" id="WP_326086135.1">
    <property type="nucleotide sequence ID" value="NZ_JARLKZ010000003.1"/>
</dbReference>